<reference evidence="1 2" key="1">
    <citation type="journal article" date="2019" name="Appl. Microbiol. Biotechnol.">
        <title>Differential efficiency of wild type rhizogenic strains for rol gene transformation of plants.</title>
        <authorList>
            <person name="Desmet S."/>
            <person name="De Keyser E."/>
            <person name="Van Vaerenbergh J."/>
            <person name="Baeyen S."/>
            <person name="Van Huylenbroeck J."/>
            <person name="Geelen D."/>
            <person name="Dhooghe E."/>
        </authorList>
    </citation>
    <scope>NUCLEOTIDE SEQUENCE [LARGE SCALE GENOMIC DNA]</scope>
    <source>
        <strain evidence="1 2">B 4.1</strain>
    </source>
</reference>
<gene>
    <name evidence="1" type="ORF">EXN24_05280</name>
</gene>
<comment type="caution">
    <text evidence="1">The sequence shown here is derived from an EMBL/GenBank/DDBJ whole genome shotgun (WGS) entry which is preliminary data.</text>
</comment>
<accession>A0AA94VFP7</accession>
<dbReference type="EMBL" id="SGOB01000001">
    <property type="protein sequence ID" value="TRA90923.1"/>
    <property type="molecule type" value="Genomic_DNA"/>
</dbReference>
<name>A0AA94VFP7_RHIRH</name>
<dbReference type="AlphaFoldDB" id="A0AA94VFP7"/>
<proteinExistence type="predicted"/>
<dbReference type="Proteomes" id="UP000320858">
    <property type="component" value="Unassembled WGS sequence"/>
</dbReference>
<evidence type="ECO:0000313" key="2">
    <source>
        <dbReference type="Proteomes" id="UP000320858"/>
    </source>
</evidence>
<organism evidence="1 2">
    <name type="scientific">Rhizobium rhizogenes</name>
    <name type="common">Agrobacterium rhizogenes</name>
    <dbReference type="NCBI Taxonomy" id="359"/>
    <lineage>
        <taxon>Bacteria</taxon>
        <taxon>Pseudomonadati</taxon>
        <taxon>Pseudomonadota</taxon>
        <taxon>Alphaproteobacteria</taxon>
        <taxon>Hyphomicrobiales</taxon>
        <taxon>Rhizobiaceae</taxon>
        <taxon>Rhizobium/Agrobacterium group</taxon>
        <taxon>Rhizobium</taxon>
    </lineage>
</organism>
<protein>
    <submittedName>
        <fullName evidence="1">Uncharacterized protein</fullName>
    </submittedName>
</protein>
<sequence>MVNATLPANAEGMPESFISRMTRLFMELHTIGERVGEMPDDAMDHITEAHWIVSKAIIDAPVTCEADIAGKLRHAALLVECPHGEYHDEQPAIAKALADLKRFRAEEWNSVMREARS</sequence>
<dbReference type="RefSeq" id="WP_142851114.1">
    <property type="nucleotide sequence ID" value="NZ_SGOB01000001.1"/>
</dbReference>
<evidence type="ECO:0000313" key="1">
    <source>
        <dbReference type="EMBL" id="TRA90923.1"/>
    </source>
</evidence>